<dbReference type="RefSeq" id="WP_189081761.1">
    <property type="nucleotide sequence ID" value="NZ_BMMX01000032.1"/>
</dbReference>
<dbReference type="InterPro" id="IPR011051">
    <property type="entry name" value="RmlC_Cupin_sf"/>
</dbReference>
<evidence type="ECO:0000259" key="1">
    <source>
        <dbReference type="Pfam" id="PF07883"/>
    </source>
</evidence>
<dbReference type="InterPro" id="IPR052538">
    <property type="entry name" value="Flavonoid_dioxygenase-like"/>
</dbReference>
<reference evidence="2" key="2">
    <citation type="submission" date="2020-09" db="EMBL/GenBank/DDBJ databases">
        <authorList>
            <person name="Sun Q."/>
            <person name="Zhou Y."/>
        </authorList>
    </citation>
    <scope>NUCLEOTIDE SEQUENCE</scope>
    <source>
        <strain evidence="2">CGMCC 4.7299</strain>
    </source>
</reference>
<dbReference type="Pfam" id="PF07883">
    <property type="entry name" value="Cupin_2"/>
    <property type="match status" value="1"/>
</dbReference>
<proteinExistence type="predicted"/>
<name>A0A8J3C4N5_9ACTN</name>
<reference evidence="2" key="1">
    <citation type="journal article" date="2014" name="Int. J. Syst. Evol. Microbiol.">
        <title>Complete genome sequence of Corynebacterium casei LMG S-19264T (=DSM 44701T), isolated from a smear-ripened cheese.</title>
        <authorList>
            <consortium name="US DOE Joint Genome Institute (JGI-PGF)"/>
            <person name="Walter F."/>
            <person name="Albersmeier A."/>
            <person name="Kalinowski J."/>
            <person name="Ruckert C."/>
        </authorList>
    </citation>
    <scope>NUCLEOTIDE SEQUENCE</scope>
    <source>
        <strain evidence="2">CGMCC 4.7299</strain>
    </source>
</reference>
<accession>A0A8J3C4N5</accession>
<dbReference type="Gene3D" id="2.60.120.10">
    <property type="entry name" value="Jelly Rolls"/>
    <property type="match status" value="1"/>
</dbReference>
<dbReference type="InterPro" id="IPR013096">
    <property type="entry name" value="Cupin_2"/>
</dbReference>
<feature type="domain" description="Cupin type-2" evidence="1">
    <location>
        <begin position="42"/>
        <end position="108"/>
    </location>
</feature>
<protein>
    <recommendedName>
        <fullName evidence="1">Cupin type-2 domain-containing protein</fullName>
    </recommendedName>
</protein>
<gene>
    <name evidence="2" type="ORF">GCM10012284_50130</name>
</gene>
<comment type="caution">
    <text evidence="2">The sequence shown here is derived from an EMBL/GenBank/DDBJ whole genome shotgun (WGS) entry which is preliminary data.</text>
</comment>
<sequence length="116" mass="12873">MPFLNEGDVPWTEPPGHVRAYSRYLVGPDSHGSAHFDFRTSRYPTGGYVEEHLHESAEQVYYFLAGAGRAVCGEETRMVGAGDVMFVPARMRHSLMSTGERELEFVVVTSPPGIAR</sequence>
<dbReference type="SUPFAM" id="SSF51182">
    <property type="entry name" value="RmlC-like cupins"/>
    <property type="match status" value="1"/>
</dbReference>
<dbReference type="InterPro" id="IPR014710">
    <property type="entry name" value="RmlC-like_jellyroll"/>
</dbReference>
<organism evidence="2 3">
    <name type="scientific">Mangrovihabitans endophyticus</name>
    <dbReference type="NCBI Taxonomy" id="1751298"/>
    <lineage>
        <taxon>Bacteria</taxon>
        <taxon>Bacillati</taxon>
        <taxon>Actinomycetota</taxon>
        <taxon>Actinomycetes</taxon>
        <taxon>Micromonosporales</taxon>
        <taxon>Micromonosporaceae</taxon>
        <taxon>Mangrovihabitans</taxon>
    </lineage>
</organism>
<dbReference type="AlphaFoldDB" id="A0A8J3C4N5"/>
<evidence type="ECO:0000313" key="2">
    <source>
        <dbReference type="EMBL" id="GGL09424.1"/>
    </source>
</evidence>
<keyword evidence="3" id="KW-1185">Reference proteome</keyword>
<dbReference type="PANTHER" id="PTHR43346:SF1">
    <property type="entry name" value="QUERCETIN 2,3-DIOXYGENASE-RELATED"/>
    <property type="match status" value="1"/>
</dbReference>
<dbReference type="Proteomes" id="UP000656042">
    <property type="component" value="Unassembled WGS sequence"/>
</dbReference>
<dbReference type="PANTHER" id="PTHR43346">
    <property type="entry name" value="LIGAND BINDING DOMAIN PROTEIN, PUTATIVE (AFU_ORTHOLOGUE AFUA_6G14370)-RELATED"/>
    <property type="match status" value="1"/>
</dbReference>
<dbReference type="EMBL" id="BMMX01000032">
    <property type="protein sequence ID" value="GGL09424.1"/>
    <property type="molecule type" value="Genomic_DNA"/>
</dbReference>
<evidence type="ECO:0000313" key="3">
    <source>
        <dbReference type="Proteomes" id="UP000656042"/>
    </source>
</evidence>